<protein>
    <submittedName>
        <fullName evidence="2">Uncharacterized protein</fullName>
    </submittedName>
</protein>
<feature type="transmembrane region" description="Helical" evidence="1">
    <location>
        <begin position="12"/>
        <end position="38"/>
    </location>
</feature>
<organism evidence="2 3">
    <name type="scientific">Oesophagostomum dentatum</name>
    <name type="common">Nodular worm</name>
    <dbReference type="NCBI Taxonomy" id="61180"/>
    <lineage>
        <taxon>Eukaryota</taxon>
        <taxon>Metazoa</taxon>
        <taxon>Ecdysozoa</taxon>
        <taxon>Nematoda</taxon>
        <taxon>Chromadorea</taxon>
        <taxon>Rhabditida</taxon>
        <taxon>Rhabditina</taxon>
        <taxon>Rhabditomorpha</taxon>
        <taxon>Strongyloidea</taxon>
        <taxon>Strongylidae</taxon>
        <taxon>Oesophagostomum</taxon>
    </lineage>
</organism>
<keyword evidence="1" id="KW-0812">Transmembrane</keyword>
<dbReference type="Proteomes" id="UP000053660">
    <property type="component" value="Unassembled WGS sequence"/>
</dbReference>
<keyword evidence="3" id="KW-1185">Reference proteome</keyword>
<proteinExistence type="predicted"/>
<sequence>MRLKRCLTELSTSWVLFMFSSTMLVPLLRALSMIFHYLPSRIRWL</sequence>
<evidence type="ECO:0000313" key="3">
    <source>
        <dbReference type="Proteomes" id="UP000053660"/>
    </source>
</evidence>
<name>A0A0B1RQ36_OESDE</name>
<gene>
    <name evidence="2" type="ORF">OESDEN_25246</name>
</gene>
<dbReference type="EMBL" id="KN613041">
    <property type="protein sequence ID" value="KHJ75138.1"/>
    <property type="molecule type" value="Genomic_DNA"/>
</dbReference>
<reference evidence="2 3" key="1">
    <citation type="submission" date="2014-03" db="EMBL/GenBank/DDBJ databases">
        <title>Draft genome of the hookworm Oesophagostomum dentatum.</title>
        <authorList>
            <person name="Mitreva M."/>
        </authorList>
    </citation>
    <scope>NUCLEOTIDE SEQUENCE [LARGE SCALE GENOMIC DNA]</scope>
    <source>
        <strain evidence="2 3">OD-Hann</strain>
    </source>
</reference>
<evidence type="ECO:0000256" key="1">
    <source>
        <dbReference type="SAM" id="Phobius"/>
    </source>
</evidence>
<keyword evidence="1" id="KW-1133">Transmembrane helix</keyword>
<evidence type="ECO:0000313" key="2">
    <source>
        <dbReference type="EMBL" id="KHJ75138.1"/>
    </source>
</evidence>
<dbReference type="AlphaFoldDB" id="A0A0B1RQ36"/>
<accession>A0A0B1RQ36</accession>
<keyword evidence="1" id="KW-0472">Membrane</keyword>